<accession>A0A5B8URT4</accession>
<protein>
    <recommendedName>
        <fullName evidence="3">MmcQ/YjbR family DNA-binding protein</fullName>
    </recommendedName>
</protein>
<name>A0A5B8URT4_9SPHI</name>
<gene>
    <name evidence="1" type="ORF">FRZ54_03045</name>
</gene>
<dbReference type="RefSeq" id="WP_147030179.1">
    <property type="nucleotide sequence ID" value="NZ_CP042436.1"/>
</dbReference>
<dbReference type="InterPro" id="IPR058532">
    <property type="entry name" value="YjbR/MT2646/Rv2570-like"/>
</dbReference>
<dbReference type="KEGG" id="mgin:FRZ54_03045"/>
<sequence length="117" mass="13739">MSTDPFIYLQFIRNTMAGLPGTTEGMSHGTPAFYAQKKMLCRLWENGEVLVIRTDERDKWIAKDPETYFFTDHYRNYPCLLVNLPKVDPEELKGLLIKAWMDRASKTQLKAYHDRIH</sequence>
<evidence type="ECO:0008006" key="3">
    <source>
        <dbReference type="Google" id="ProtNLM"/>
    </source>
</evidence>
<dbReference type="Proteomes" id="UP000321479">
    <property type="component" value="Chromosome"/>
</dbReference>
<dbReference type="Pfam" id="PF04237">
    <property type="entry name" value="YjbR"/>
    <property type="match status" value="1"/>
</dbReference>
<keyword evidence="2" id="KW-1185">Reference proteome</keyword>
<dbReference type="OrthoDB" id="954305at2"/>
<reference evidence="1 2" key="1">
    <citation type="journal article" date="2017" name="Curr. Microbiol.">
        <title>Mucilaginibacter ginsenosidivorans sp. nov., Isolated from Soil of Ginseng Field.</title>
        <authorList>
            <person name="Kim M.M."/>
            <person name="Siddiqi M.Z."/>
            <person name="Im W.T."/>
        </authorList>
    </citation>
    <scope>NUCLEOTIDE SEQUENCE [LARGE SCALE GENOMIC DNA]</scope>
    <source>
        <strain evidence="1 2">Gsoil 3017</strain>
    </source>
</reference>
<dbReference type="EMBL" id="CP042436">
    <property type="protein sequence ID" value="QEC61602.1"/>
    <property type="molecule type" value="Genomic_DNA"/>
</dbReference>
<dbReference type="AlphaFoldDB" id="A0A5B8URT4"/>
<evidence type="ECO:0000313" key="2">
    <source>
        <dbReference type="Proteomes" id="UP000321479"/>
    </source>
</evidence>
<proteinExistence type="predicted"/>
<organism evidence="1 2">
    <name type="scientific">Mucilaginibacter ginsenosidivorans</name>
    <dbReference type="NCBI Taxonomy" id="398053"/>
    <lineage>
        <taxon>Bacteria</taxon>
        <taxon>Pseudomonadati</taxon>
        <taxon>Bacteroidota</taxon>
        <taxon>Sphingobacteriia</taxon>
        <taxon>Sphingobacteriales</taxon>
        <taxon>Sphingobacteriaceae</taxon>
        <taxon>Mucilaginibacter</taxon>
    </lineage>
</organism>
<evidence type="ECO:0000313" key="1">
    <source>
        <dbReference type="EMBL" id="QEC61602.1"/>
    </source>
</evidence>